<feature type="domain" description="Cadherin" evidence="13">
    <location>
        <begin position="361"/>
        <end position="464"/>
    </location>
</feature>
<dbReference type="Pfam" id="PF00028">
    <property type="entry name" value="Cadherin"/>
    <property type="match status" value="6"/>
</dbReference>
<evidence type="ECO:0000256" key="11">
    <source>
        <dbReference type="ARBA" id="ARBA00023180"/>
    </source>
</evidence>
<dbReference type="OrthoDB" id="6021149at2759"/>
<keyword evidence="10" id="KW-1015">Disulfide bond</keyword>
<keyword evidence="6 12" id="KW-0106">Calcium</keyword>
<name>A0A9W9YLY8_9CNID</name>
<dbReference type="EMBL" id="MU827327">
    <property type="protein sequence ID" value="KAJ7355113.1"/>
    <property type="molecule type" value="Genomic_DNA"/>
</dbReference>
<evidence type="ECO:0000256" key="2">
    <source>
        <dbReference type="ARBA" id="ARBA00022536"/>
    </source>
</evidence>
<dbReference type="Proteomes" id="UP001163046">
    <property type="component" value="Unassembled WGS sequence"/>
</dbReference>
<feature type="domain" description="Cadherin" evidence="13">
    <location>
        <begin position="258"/>
        <end position="360"/>
    </location>
</feature>
<dbReference type="FunFam" id="2.60.40.60:FF:000013">
    <property type="entry name" value="Cadherin EGF LAG seven-pass G-type receptor"/>
    <property type="match status" value="2"/>
</dbReference>
<feature type="domain" description="Cadherin" evidence="13">
    <location>
        <begin position="568"/>
        <end position="643"/>
    </location>
</feature>
<evidence type="ECO:0000256" key="5">
    <source>
        <dbReference type="ARBA" id="ARBA00022737"/>
    </source>
</evidence>
<dbReference type="AlphaFoldDB" id="A0A9W9YLY8"/>
<dbReference type="PRINTS" id="PR00205">
    <property type="entry name" value="CADHERIN"/>
</dbReference>
<keyword evidence="7" id="KW-0130">Cell adhesion</keyword>
<dbReference type="InterPro" id="IPR002126">
    <property type="entry name" value="Cadherin-like_dom"/>
</dbReference>
<protein>
    <recommendedName>
        <fullName evidence="13">Cadherin domain-containing protein</fullName>
    </recommendedName>
</protein>
<dbReference type="InterPro" id="IPR020894">
    <property type="entry name" value="Cadherin_CS"/>
</dbReference>
<proteinExistence type="predicted"/>
<evidence type="ECO:0000256" key="10">
    <source>
        <dbReference type="ARBA" id="ARBA00023157"/>
    </source>
</evidence>
<organism evidence="14 15">
    <name type="scientific">Desmophyllum pertusum</name>
    <dbReference type="NCBI Taxonomy" id="174260"/>
    <lineage>
        <taxon>Eukaryota</taxon>
        <taxon>Metazoa</taxon>
        <taxon>Cnidaria</taxon>
        <taxon>Anthozoa</taxon>
        <taxon>Hexacorallia</taxon>
        <taxon>Scleractinia</taxon>
        <taxon>Caryophylliina</taxon>
        <taxon>Caryophylliidae</taxon>
        <taxon>Desmophyllum</taxon>
    </lineage>
</organism>
<dbReference type="PANTHER" id="PTHR24028:SF263">
    <property type="entry name" value="CADHERIN-RELATED FAMILY MEMBER 1"/>
    <property type="match status" value="1"/>
</dbReference>
<keyword evidence="2" id="KW-0245">EGF-like domain</keyword>
<gene>
    <name evidence="14" type="ORF">OS493_027902</name>
</gene>
<keyword evidence="9" id="KW-0472">Membrane</keyword>
<keyword evidence="15" id="KW-1185">Reference proteome</keyword>
<comment type="subcellular location">
    <subcellularLocation>
        <location evidence="1">Membrane</location>
        <topology evidence="1">Single-pass membrane protein</topology>
    </subcellularLocation>
</comment>
<feature type="domain" description="Cadherin" evidence="13">
    <location>
        <begin position="3"/>
        <end position="46"/>
    </location>
</feature>
<dbReference type="FunFam" id="2.60.40.60:FF:000020">
    <property type="entry name" value="Dachsous cadherin-related 1b"/>
    <property type="match status" value="2"/>
</dbReference>
<dbReference type="InterPro" id="IPR015919">
    <property type="entry name" value="Cadherin-like_sf"/>
</dbReference>
<keyword evidence="3" id="KW-0812">Transmembrane</keyword>
<evidence type="ECO:0000256" key="1">
    <source>
        <dbReference type="ARBA" id="ARBA00004167"/>
    </source>
</evidence>
<keyword evidence="5" id="KW-0677">Repeat</keyword>
<evidence type="ECO:0000313" key="14">
    <source>
        <dbReference type="EMBL" id="KAJ7355113.1"/>
    </source>
</evidence>
<evidence type="ECO:0000256" key="7">
    <source>
        <dbReference type="ARBA" id="ARBA00022889"/>
    </source>
</evidence>
<sequence>MAPLDREKMPMHYFRVKAEYDRDKSLYAEADLTIIVDDVNDNSPKFESSTYSKVIPEDLYIGDTVLDVRARDEDTGSNAAILYSITNNGGANSVFRIGQSSGSITVDKTLDRETVQQYSLAIQASDQGSPPKTDQATVRITVTDVNDCVPQFSKREYTAIIPEDIKPGQLVLTVSASDQDLGTNAEVVYSFGSGNDQGLFSINRINGQIKVNKKLDYEYIPVHTLFVVAQDKGDSPNYNETSVEIILKDVNDNAPQFFNSDFQEVVSERENVGHTFARVQAFDDDDELNQQIVYSLVESNLPFGINSQTGDLYLTRKLDREKVDLYVFHVKAEDKGKPPLSNRAKVTVNVGDINDNPPKFSKSVYFGSVEENARPGTTIVQVTATDPDLGQSNIVYTFHASTPNNRRCFRMSPRTGVITLSRCKLDYSKTRFYSLTVKAMDSHLESFASVRINVTDSNTHKPNFEQRIYRQRISEATAVGGRVLVVKATDDDQGLNAKLTYTIVRSQRDFRINPNTGEITVSHPLDRESTPQYRFEVSATDHGNPPFKGSANVHITVTDVNDNKPRFLQSNYGKSILENVRPGTRVLEVSAVDDDEGSNKAIIYSFAANGDGGGAFQIDSTQGVIRTLMSLDRETIPEYELTVVCFRQGTSINEVISESQGHAGRRS</sequence>
<keyword evidence="8" id="KW-1133">Transmembrane helix</keyword>
<dbReference type="Gene3D" id="2.60.40.60">
    <property type="entry name" value="Cadherins"/>
    <property type="match status" value="7"/>
</dbReference>
<evidence type="ECO:0000256" key="3">
    <source>
        <dbReference type="ARBA" id="ARBA00022692"/>
    </source>
</evidence>
<evidence type="ECO:0000256" key="12">
    <source>
        <dbReference type="PROSITE-ProRule" id="PRU00043"/>
    </source>
</evidence>
<feature type="domain" description="Cadherin" evidence="13">
    <location>
        <begin position="465"/>
        <end position="567"/>
    </location>
</feature>
<evidence type="ECO:0000313" key="15">
    <source>
        <dbReference type="Proteomes" id="UP001163046"/>
    </source>
</evidence>
<reference evidence="14" key="1">
    <citation type="submission" date="2023-01" db="EMBL/GenBank/DDBJ databases">
        <title>Genome assembly of the deep-sea coral Lophelia pertusa.</title>
        <authorList>
            <person name="Herrera S."/>
            <person name="Cordes E."/>
        </authorList>
    </citation>
    <scope>NUCLEOTIDE SEQUENCE</scope>
    <source>
        <strain evidence="14">USNM1676648</strain>
        <tissue evidence="14">Polyp</tissue>
    </source>
</reference>
<dbReference type="SUPFAM" id="SSF49313">
    <property type="entry name" value="Cadherin-like"/>
    <property type="match status" value="6"/>
</dbReference>
<evidence type="ECO:0000256" key="8">
    <source>
        <dbReference type="ARBA" id="ARBA00022989"/>
    </source>
</evidence>
<comment type="caution">
    <text evidence="14">The sequence shown here is derived from an EMBL/GenBank/DDBJ whole genome shotgun (WGS) entry which is preliminary data.</text>
</comment>
<dbReference type="PANTHER" id="PTHR24028">
    <property type="entry name" value="CADHERIN-87A"/>
    <property type="match status" value="1"/>
</dbReference>
<keyword evidence="11" id="KW-0325">Glycoprotein</keyword>
<dbReference type="GO" id="GO:0005509">
    <property type="term" value="F:calcium ion binding"/>
    <property type="evidence" value="ECO:0007669"/>
    <property type="project" value="UniProtKB-UniRule"/>
</dbReference>
<feature type="domain" description="Cadherin" evidence="13">
    <location>
        <begin position="153"/>
        <end position="257"/>
    </location>
</feature>
<dbReference type="InterPro" id="IPR050174">
    <property type="entry name" value="Protocadherin/Cadherin-CA"/>
</dbReference>
<dbReference type="GO" id="GO:0005886">
    <property type="term" value="C:plasma membrane"/>
    <property type="evidence" value="ECO:0007669"/>
    <property type="project" value="InterPro"/>
</dbReference>
<evidence type="ECO:0000256" key="4">
    <source>
        <dbReference type="ARBA" id="ARBA00022729"/>
    </source>
</evidence>
<dbReference type="GO" id="GO:0007156">
    <property type="term" value="P:homophilic cell adhesion via plasma membrane adhesion molecules"/>
    <property type="evidence" value="ECO:0007669"/>
    <property type="project" value="InterPro"/>
</dbReference>
<accession>A0A9W9YLY8</accession>
<evidence type="ECO:0000256" key="6">
    <source>
        <dbReference type="ARBA" id="ARBA00022837"/>
    </source>
</evidence>
<feature type="domain" description="Cadherin" evidence="13">
    <location>
        <begin position="47"/>
        <end position="152"/>
    </location>
</feature>
<evidence type="ECO:0000259" key="13">
    <source>
        <dbReference type="PROSITE" id="PS50268"/>
    </source>
</evidence>
<keyword evidence="4" id="KW-0732">Signal</keyword>
<dbReference type="FunFam" id="2.60.40.60:FF:000002">
    <property type="entry name" value="Protocadherin alpha 2"/>
    <property type="match status" value="1"/>
</dbReference>
<evidence type="ECO:0000256" key="9">
    <source>
        <dbReference type="ARBA" id="ARBA00023136"/>
    </source>
</evidence>
<dbReference type="PROSITE" id="PS50268">
    <property type="entry name" value="CADHERIN_2"/>
    <property type="match status" value="7"/>
</dbReference>
<dbReference type="FunFam" id="2.60.40.60:FF:000033">
    <property type="entry name" value="FAT atypical cadherin 1"/>
    <property type="match status" value="1"/>
</dbReference>
<dbReference type="PROSITE" id="PS00232">
    <property type="entry name" value="CADHERIN_1"/>
    <property type="match status" value="3"/>
</dbReference>
<dbReference type="CDD" id="cd11304">
    <property type="entry name" value="Cadherin_repeat"/>
    <property type="match status" value="7"/>
</dbReference>
<dbReference type="SMART" id="SM00112">
    <property type="entry name" value="CA"/>
    <property type="match status" value="6"/>
</dbReference>